<dbReference type="InterPro" id="IPR016166">
    <property type="entry name" value="FAD-bd_PCMH"/>
</dbReference>
<feature type="active site" evidence="16">
    <location>
        <position position="323"/>
    </location>
</feature>
<dbReference type="InterPro" id="IPR006094">
    <property type="entry name" value="Oxid_FAD_bind_N"/>
</dbReference>
<keyword evidence="8 16" id="KW-0274">FAD</keyword>
<evidence type="ECO:0000313" key="19">
    <source>
        <dbReference type="Proteomes" id="UP000176678"/>
    </source>
</evidence>
<dbReference type="InterPro" id="IPR011601">
    <property type="entry name" value="MurB_C"/>
</dbReference>
<evidence type="ECO:0000256" key="9">
    <source>
        <dbReference type="ARBA" id="ARBA00022857"/>
    </source>
</evidence>
<keyword evidence="10 16" id="KW-0133">Cell shape</keyword>
<evidence type="ECO:0000256" key="2">
    <source>
        <dbReference type="ARBA" id="ARBA00003921"/>
    </source>
</evidence>
<evidence type="ECO:0000256" key="10">
    <source>
        <dbReference type="ARBA" id="ARBA00022960"/>
    </source>
</evidence>
<organism evidence="18 19">
    <name type="scientific">Candidatus Uhrbacteria bacterium RIFCSPLOWO2_02_FULL_51_9</name>
    <dbReference type="NCBI Taxonomy" id="1802410"/>
    <lineage>
        <taxon>Bacteria</taxon>
        <taxon>Candidatus Uhriibacteriota</taxon>
    </lineage>
</organism>
<evidence type="ECO:0000256" key="1">
    <source>
        <dbReference type="ARBA" id="ARBA00001974"/>
    </source>
</evidence>
<evidence type="ECO:0000256" key="4">
    <source>
        <dbReference type="ARBA" id="ARBA00004752"/>
    </source>
</evidence>
<evidence type="ECO:0000256" key="8">
    <source>
        <dbReference type="ARBA" id="ARBA00022827"/>
    </source>
</evidence>
<dbReference type="InterPro" id="IPR003170">
    <property type="entry name" value="MurB"/>
</dbReference>
<dbReference type="UniPathway" id="UPA00219"/>
<evidence type="ECO:0000259" key="17">
    <source>
        <dbReference type="PROSITE" id="PS51387"/>
    </source>
</evidence>
<dbReference type="AlphaFoldDB" id="A0A1F7VD63"/>
<dbReference type="Proteomes" id="UP000176678">
    <property type="component" value="Unassembled WGS sequence"/>
</dbReference>
<evidence type="ECO:0000256" key="14">
    <source>
        <dbReference type="ARBA" id="ARBA00023316"/>
    </source>
</evidence>
<keyword evidence="6 16" id="KW-0132">Cell division</keyword>
<dbReference type="PROSITE" id="PS51387">
    <property type="entry name" value="FAD_PCMH"/>
    <property type="match status" value="1"/>
</dbReference>
<dbReference type="GO" id="GO:0051301">
    <property type="term" value="P:cell division"/>
    <property type="evidence" value="ECO:0007669"/>
    <property type="project" value="UniProtKB-KW"/>
</dbReference>
<dbReference type="InterPro" id="IPR016167">
    <property type="entry name" value="FAD-bd_PCMH_sub1"/>
</dbReference>
<evidence type="ECO:0000256" key="7">
    <source>
        <dbReference type="ARBA" id="ARBA00022630"/>
    </source>
</evidence>
<dbReference type="InterPro" id="IPR016169">
    <property type="entry name" value="FAD-bd_PCMH_sub2"/>
</dbReference>
<protein>
    <recommendedName>
        <fullName evidence="16">UDP-N-acetylenolpyruvoylglucosamine reductase</fullName>
        <ecNumber evidence="16">1.3.1.98</ecNumber>
    </recommendedName>
    <alternativeName>
        <fullName evidence="16">UDP-N-acetylmuramate dehydrogenase</fullName>
    </alternativeName>
</protein>
<evidence type="ECO:0000313" key="18">
    <source>
        <dbReference type="EMBL" id="OGL88466.1"/>
    </source>
</evidence>
<keyword evidence="11 16" id="KW-0573">Peptidoglycan synthesis</keyword>
<dbReference type="PANTHER" id="PTHR21071">
    <property type="entry name" value="UDP-N-ACETYLENOLPYRUVOYLGLUCOSAMINE REDUCTASE"/>
    <property type="match status" value="1"/>
</dbReference>
<dbReference type="Gene3D" id="3.90.78.10">
    <property type="entry name" value="UDP-N-acetylenolpyruvoylglucosamine reductase, C-terminal domain"/>
    <property type="match status" value="1"/>
</dbReference>
<keyword evidence="14 16" id="KW-0961">Cell wall biogenesis/degradation</keyword>
<sequence length="329" mass="35214">MKGDKIWEAIKELFPGAQEGVPMARYTTFKIGGPAKYFVSIKSVDELQQALALALKHSLNYFMFGGGSNMLVADEGFDGMAIKIEMNAYSVADDTVVADAGVVTAILTRAAIDAGLTGFEWGIGVPGTIGGAVRGNAGAFGGEMKDVVESAEALVDGEVHTFSNAECKFRYRHSIFKENGGIVVGVTLKLKPDAERGGVKKMMEYLDKRNKTQPKGAASTGCIFKNYEFPPKVDQPLADAPFLETMRAKSVPEEFLTKKRISAGWLIEQVGMKGAKVGGAEVSAAHGNFIVNSGHATAADVRTLIVNSKEKVAGKFGIDLEEEIQYIGF</sequence>
<evidence type="ECO:0000256" key="12">
    <source>
        <dbReference type="ARBA" id="ARBA00023002"/>
    </source>
</evidence>
<comment type="cofactor">
    <cofactor evidence="1 16">
        <name>FAD</name>
        <dbReference type="ChEBI" id="CHEBI:57692"/>
    </cofactor>
</comment>
<dbReference type="GO" id="GO:0009252">
    <property type="term" value="P:peptidoglycan biosynthetic process"/>
    <property type="evidence" value="ECO:0007669"/>
    <property type="project" value="UniProtKB-UniRule"/>
</dbReference>
<dbReference type="Gene3D" id="3.30.465.10">
    <property type="match status" value="1"/>
</dbReference>
<dbReference type="Gene3D" id="3.30.43.10">
    <property type="entry name" value="Uridine Diphospho-n-acetylenolpyruvylglucosamine Reductase, domain 2"/>
    <property type="match status" value="1"/>
</dbReference>
<feature type="domain" description="FAD-binding PCMH-type" evidence="17">
    <location>
        <begin position="30"/>
        <end position="193"/>
    </location>
</feature>
<dbReference type="Pfam" id="PF02873">
    <property type="entry name" value="MurB_C"/>
    <property type="match status" value="1"/>
</dbReference>
<keyword evidence="5 16" id="KW-0963">Cytoplasm</keyword>
<evidence type="ECO:0000256" key="11">
    <source>
        <dbReference type="ARBA" id="ARBA00022984"/>
    </source>
</evidence>
<dbReference type="HAMAP" id="MF_00037">
    <property type="entry name" value="MurB"/>
    <property type="match status" value="1"/>
</dbReference>
<dbReference type="SUPFAM" id="SSF56194">
    <property type="entry name" value="Uridine diphospho-N-Acetylenolpyruvylglucosamine reductase, MurB, C-terminal domain"/>
    <property type="match status" value="1"/>
</dbReference>
<name>A0A1F7VD63_9BACT</name>
<comment type="pathway">
    <text evidence="4 16">Cell wall biogenesis; peptidoglycan biosynthesis.</text>
</comment>
<dbReference type="Pfam" id="PF01565">
    <property type="entry name" value="FAD_binding_4"/>
    <property type="match status" value="1"/>
</dbReference>
<proteinExistence type="inferred from homology"/>
<dbReference type="GO" id="GO:0005829">
    <property type="term" value="C:cytosol"/>
    <property type="evidence" value="ECO:0007669"/>
    <property type="project" value="TreeGrafter"/>
</dbReference>
<dbReference type="InterPro" id="IPR036635">
    <property type="entry name" value="MurB_C_sf"/>
</dbReference>
<dbReference type="EMBL" id="MGES01000045">
    <property type="protein sequence ID" value="OGL88466.1"/>
    <property type="molecule type" value="Genomic_DNA"/>
</dbReference>
<evidence type="ECO:0000256" key="6">
    <source>
        <dbReference type="ARBA" id="ARBA00022618"/>
    </source>
</evidence>
<dbReference type="SUPFAM" id="SSF56176">
    <property type="entry name" value="FAD-binding/transporter-associated domain-like"/>
    <property type="match status" value="1"/>
</dbReference>
<accession>A0A1F7VD63</accession>
<comment type="catalytic activity">
    <reaction evidence="15 16">
        <text>UDP-N-acetyl-alpha-D-muramate + NADP(+) = UDP-N-acetyl-3-O-(1-carboxyvinyl)-alpha-D-glucosamine + NADPH + H(+)</text>
        <dbReference type="Rhea" id="RHEA:12248"/>
        <dbReference type="ChEBI" id="CHEBI:15378"/>
        <dbReference type="ChEBI" id="CHEBI:57783"/>
        <dbReference type="ChEBI" id="CHEBI:58349"/>
        <dbReference type="ChEBI" id="CHEBI:68483"/>
        <dbReference type="ChEBI" id="CHEBI:70757"/>
        <dbReference type="EC" id="1.3.1.98"/>
    </reaction>
</comment>
<dbReference type="PANTHER" id="PTHR21071:SF4">
    <property type="entry name" value="UDP-N-ACETYLENOLPYRUVOYLGLUCOSAMINE REDUCTASE"/>
    <property type="match status" value="1"/>
</dbReference>
<comment type="subcellular location">
    <subcellularLocation>
        <location evidence="3 16">Cytoplasm</location>
    </subcellularLocation>
</comment>
<keyword evidence="13 16" id="KW-0131">Cell cycle</keyword>
<dbReference type="NCBIfam" id="TIGR00179">
    <property type="entry name" value="murB"/>
    <property type="match status" value="1"/>
</dbReference>
<dbReference type="GO" id="GO:0071949">
    <property type="term" value="F:FAD binding"/>
    <property type="evidence" value="ECO:0007669"/>
    <property type="project" value="InterPro"/>
</dbReference>
<keyword evidence="9 16" id="KW-0521">NADP</keyword>
<dbReference type="NCBIfam" id="NF010480">
    <property type="entry name" value="PRK13905.1"/>
    <property type="match status" value="1"/>
</dbReference>
<keyword evidence="7 16" id="KW-0285">Flavoprotein</keyword>
<evidence type="ECO:0000256" key="15">
    <source>
        <dbReference type="ARBA" id="ARBA00048914"/>
    </source>
</evidence>
<comment type="similarity">
    <text evidence="16">Belongs to the MurB family.</text>
</comment>
<evidence type="ECO:0000256" key="16">
    <source>
        <dbReference type="HAMAP-Rule" id="MF_00037"/>
    </source>
</evidence>
<evidence type="ECO:0000256" key="3">
    <source>
        <dbReference type="ARBA" id="ARBA00004496"/>
    </source>
</evidence>
<dbReference type="InterPro" id="IPR036318">
    <property type="entry name" value="FAD-bd_PCMH-like_sf"/>
</dbReference>
<comment type="function">
    <text evidence="2 16">Cell wall formation.</text>
</comment>
<feature type="active site" description="Proton donor" evidence="16">
    <location>
        <position position="222"/>
    </location>
</feature>
<gene>
    <name evidence="16" type="primary">murB</name>
    <name evidence="18" type="ORF">A3H75_01150</name>
</gene>
<evidence type="ECO:0000256" key="5">
    <source>
        <dbReference type="ARBA" id="ARBA00022490"/>
    </source>
</evidence>
<keyword evidence="12 16" id="KW-0560">Oxidoreductase</keyword>
<feature type="active site" evidence="16">
    <location>
        <position position="172"/>
    </location>
</feature>
<dbReference type="STRING" id="1802410.A3H75_01150"/>
<reference evidence="18 19" key="1">
    <citation type="journal article" date="2016" name="Nat. Commun.">
        <title>Thousands of microbial genomes shed light on interconnected biogeochemical processes in an aquifer system.</title>
        <authorList>
            <person name="Anantharaman K."/>
            <person name="Brown C.T."/>
            <person name="Hug L.A."/>
            <person name="Sharon I."/>
            <person name="Castelle C.J."/>
            <person name="Probst A.J."/>
            <person name="Thomas B.C."/>
            <person name="Singh A."/>
            <person name="Wilkins M.J."/>
            <person name="Karaoz U."/>
            <person name="Brodie E.L."/>
            <person name="Williams K.H."/>
            <person name="Hubbard S.S."/>
            <person name="Banfield J.F."/>
        </authorList>
    </citation>
    <scope>NUCLEOTIDE SEQUENCE [LARGE SCALE GENOMIC DNA]</scope>
</reference>
<dbReference type="EC" id="1.3.1.98" evidence="16"/>
<dbReference type="GO" id="GO:0071555">
    <property type="term" value="P:cell wall organization"/>
    <property type="evidence" value="ECO:0007669"/>
    <property type="project" value="UniProtKB-KW"/>
</dbReference>
<dbReference type="GO" id="GO:0008762">
    <property type="term" value="F:UDP-N-acetylmuramate dehydrogenase activity"/>
    <property type="evidence" value="ECO:0007669"/>
    <property type="project" value="UniProtKB-UniRule"/>
</dbReference>
<evidence type="ECO:0000256" key="13">
    <source>
        <dbReference type="ARBA" id="ARBA00023306"/>
    </source>
</evidence>
<comment type="caution">
    <text evidence="18">The sequence shown here is derived from an EMBL/GenBank/DDBJ whole genome shotgun (WGS) entry which is preliminary data.</text>
</comment>
<dbReference type="GO" id="GO:0008360">
    <property type="term" value="P:regulation of cell shape"/>
    <property type="evidence" value="ECO:0007669"/>
    <property type="project" value="UniProtKB-KW"/>
</dbReference>